<reference evidence="1" key="1">
    <citation type="submission" date="2022-08" db="UniProtKB">
        <authorList>
            <consortium name="EnsemblMetazoa"/>
        </authorList>
    </citation>
    <scope>IDENTIFICATION</scope>
    <source>
        <strain evidence="1">Israel</strain>
    </source>
</reference>
<dbReference type="PANTHER" id="PTHR46071:SF2">
    <property type="entry name" value="ANKYRIN REPEAT AND BTB_POZ DOMAIN-CONTAINING PROTEIN 2-LIKE PROTEIN"/>
    <property type="match status" value="1"/>
</dbReference>
<sequence>MVYNAHKLMEYCQGFLLQNMVALLTYDDSVKRLLFAKKIPNHDVLSGLLSTLQTRIKSRQSLQNPPNIHTAVPART</sequence>
<dbReference type="VEuPathDB" id="VectorBase:PPAPM1_008603"/>
<organism evidence="1 2">
    <name type="scientific">Phlebotomus papatasi</name>
    <name type="common">Sandfly</name>
    <dbReference type="NCBI Taxonomy" id="29031"/>
    <lineage>
        <taxon>Eukaryota</taxon>
        <taxon>Metazoa</taxon>
        <taxon>Ecdysozoa</taxon>
        <taxon>Arthropoda</taxon>
        <taxon>Hexapoda</taxon>
        <taxon>Insecta</taxon>
        <taxon>Pterygota</taxon>
        <taxon>Neoptera</taxon>
        <taxon>Endopterygota</taxon>
        <taxon>Diptera</taxon>
        <taxon>Nematocera</taxon>
        <taxon>Psychodoidea</taxon>
        <taxon>Psychodidae</taxon>
        <taxon>Phlebotomus</taxon>
        <taxon>Phlebotomus</taxon>
    </lineage>
</organism>
<accession>A0A1B0DKU1</accession>
<dbReference type="VEuPathDB" id="VectorBase:PPAI008885"/>
<dbReference type="AlphaFoldDB" id="A0A1B0DKU1"/>
<keyword evidence="2" id="KW-1185">Reference proteome</keyword>
<name>A0A1B0DKU1_PHLPP</name>
<dbReference type="EMBL" id="AJVK01016113">
    <property type="status" value="NOT_ANNOTATED_CDS"/>
    <property type="molecule type" value="Genomic_DNA"/>
</dbReference>
<evidence type="ECO:0000313" key="1">
    <source>
        <dbReference type="EnsemblMetazoa" id="PPAI008885-PA"/>
    </source>
</evidence>
<dbReference type="Proteomes" id="UP000092462">
    <property type="component" value="Unassembled WGS sequence"/>
</dbReference>
<dbReference type="InterPro" id="IPR052089">
    <property type="entry name" value="Ankyrin-BTB/POZ_domain"/>
</dbReference>
<proteinExistence type="predicted"/>
<evidence type="ECO:0000313" key="2">
    <source>
        <dbReference type="Proteomes" id="UP000092462"/>
    </source>
</evidence>
<dbReference type="EnsemblMetazoa" id="PPAI008885-RA">
    <property type="protein sequence ID" value="PPAI008885-PA"/>
    <property type="gene ID" value="PPAI008885"/>
</dbReference>
<dbReference type="PANTHER" id="PTHR46071">
    <property type="entry name" value="ANKYRIN REPEAT AND BTB/POZ DOMAIN-CONTAINING"/>
    <property type="match status" value="1"/>
</dbReference>
<protein>
    <submittedName>
        <fullName evidence="1">Uncharacterized protein</fullName>
    </submittedName>
</protein>